<dbReference type="SUPFAM" id="SSF53474">
    <property type="entry name" value="alpha/beta-Hydrolases"/>
    <property type="match status" value="1"/>
</dbReference>
<evidence type="ECO:0000259" key="2">
    <source>
        <dbReference type="Pfam" id="PF12697"/>
    </source>
</evidence>
<keyword evidence="4" id="KW-1185">Reference proteome</keyword>
<dbReference type="AlphaFoldDB" id="A0A2H3JTC9"/>
<dbReference type="Gene3D" id="3.40.50.1820">
    <property type="entry name" value="alpha/beta hydrolase"/>
    <property type="match status" value="1"/>
</dbReference>
<dbReference type="Pfam" id="PF12697">
    <property type="entry name" value="Abhydrolase_6"/>
    <property type="match status" value="1"/>
</dbReference>
<dbReference type="InterPro" id="IPR050266">
    <property type="entry name" value="AB_hydrolase_sf"/>
</dbReference>
<dbReference type="STRING" id="742152.A0A2H3JTC9"/>
<dbReference type="OMA" id="CIQGTDD"/>
<dbReference type="Proteomes" id="UP000218811">
    <property type="component" value="Unassembled WGS sequence"/>
</dbReference>
<dbReference type="InterPro" id="IPR029058">
    <property type="entry name" value="AB_hydrolase_fold"/>
</dbReference>
<keyword evidence="1 3" id="KW-0378">Hydrolase</keyword>
<dbReference type="PANTHER" id="PTHR43798">
    <property type="entry name" value="MONOACYLGLYCEROL LIPASE"/>
    <property type="match status" value="1"/>
</dbReference>
<dbReference type="OrthoDB" id="408373at2759"/>
<feature type="domain" description="AB hydrolase-1" evidence="2">
    <location>
        <begin position="29"/>
        <end position="270"/>
    </location>
</feature>
<organism evidence="3 4">
    <name type="scientific">Wolfiporia cocos (strain MD-104)</name>
    <name type="common">Brown rot fungus</name>
    <dbReference type="NCBI Taxonomy" id="742152"/>
    <lineage>
        <taxon>Eukaryota</taxon>
        <taxon>Fungi</taxon>
        <taxon>Dikarya</taxon>
        <taxon>Basidiomycota</taxon>
        <taxon>Agaricomycotina</taxon>
        <taxon>Agaricomycetes</taxon>
        <taxon>Polyporales</taxon>
        <taxon>Phaeolaceae</taxon>
        <taxon>Wolfiporia</taxon>
    </lineage>
</organism>
<reference evidence="3 4" key="1">
    <citation type="journal article" date="2012" name="Science">
        <title>The Paleozoic origin of enzymatic lignin decomposition reconstructed from 31 fungal genomes.</title>
        <authorList>
            <person name="Floudas D."/>
            <person name="Binder M."/>
            <person name="Riley R."/>
            <person name="Barry K."/>
            <person name="Blanchette R.A."/>
            <person name="Henrissat B."/>
            <person name="Martinez A.T."/>
            <person name="Otillar R."/>
            <person name="Spatafora J.W."/>
            <person name="Yadav J.S."/>
            <person name="Aerts A."/>
            <person name="Benoit I."/>
            <person name="Boyd A."/>
            <person name="Carlson A."/>
            <person name="Copeland A."/>
            <person name="Coutinho P.M."/>
            <person name="de Vries R.P."/>
            <person name="Ferreira P."/>
            <person name="Findley K."/>
            <person name="Foster B."/>
            <person name="Gaskell J."/>
            <person name="Glotzer D."/>
            <person name="Gorecki P."/>
            <person name="Heitman J."/>
            <person name="Hesse C."/>
            <person name="Hori C."/>
            <person name="Igarashi K."/>
            <person name="Jurgens J.A."/>
            <person name="Kallen N."/>
            <person name="Kersten P."/>
            <person name="Kohler A."/>
            <person name="Kuees U."/>
            <person name="Kumar T.K.A."/>
            <person name="Kuo A."/>
            <person name="LaButti K."/>
            <person name="Larrondo L.F."/>
            <person name="Lindquist E."/>
            <person name="Ling A."/>
            <person name="Lombard V."/>
            <person name="Lucas S."/>
            <person name="Lundell T."/>
            <person name="Martin R."/>
            <person name="McLaughlin D.J."/>
            <person name="Morgenstern I."/>
            <person name="Morin E."/>
            <person name="Murat C."/>
            <person name="Nagy L.G."/>
            <person name="Nolan M."/>
            <person name="Ohm R.A."/>
            <person name="Patyshakuliyeva A."/>
            <person name="Rokas A."/>
            <person name="Ruiz-Duenas F.J."/>
            <person name="Sabat G."/>
            <person name="Salamov A."/>
            <person name="Samejima M."/>
            <person name="Schmutz J."/>
            <person name="Slot J.C."/>
            <person name="St John F."/>
            <person name="Stenlid J."/>
            <person name="Sun H."/>
            <person name="Sun S."/>
            <person name="Syed K."/>
            <person name="Tsang A."/>
            <person name="Wiebenga A."/>
            <person name="Young D."/>
            <person name="Pisabarro A."/>
            <person name="Eastwood D.C."/>
            <person name="Martin F."/>
            <person name="Cullen D."/>
            <person name="Grigoriev I.V."/>
            <person name="Hibbett D.S."/>
        </authorList>
    </citation>
    <scope>NUCLEOTIDE SEQUENCE [LARGE SCALE GENOMIC DNA]</scope>
    <source>
        <strain evidence="3 4">MD-104</strain>
    </source>
</reference>
<evidence type="ECO:0000313" key="4">
    <source>
        <dbReference type="Proteomes" id="UP000218811"/>
    </source>
</evidence>
<protein>
    <submittedName>
        <fullName evidence="3">Alpha/beta-hydrolase</fullName>
    </submittedName>
</protein>
<dbReference type="GO" id="GO:0016020">
    <property type="term" value="C:membrane"/>
    <property type="evidence" value="ECO:0007669"/>
    <property type="project" value="TreeGrafter"/>
</dbReference>
<dbReference type="InterPro" id="IPR000073">
    <property type="entry name" value="AB_hydrolase_1"/>
</dbReference>
<evidence type="ECO:0000313" key="3">
    <source>
        <dbReference type="EMBL" id="PCH42149.1"/>
    </source>
</evidence>
<evidence type="ECO:0000256" key="1">
    <source>
        <dbReference type="ARBA" id="ARBA00022801"/>
    </source>
</evidence>
<accession>A0A2H3JTC9</accession>
<dbReference type="GO" id="GO:0016787">
    <property type="term" value="F:hydrolase activity"/>
    <property type="evidence" value="ECO:0007669"/>
    <property type="project" value="UniProtKB-KW"/>
</dbReference>
<name>A0A2H3JTC9_WOLCO</name>
<proteinExistence type="predicted"/>
<dbReference type="EMBL" id="KB468124">
    <property type="protein sequence ID" value="PCH42149.1"/>
    <property type="molecule type" value="Genomic_DNA"/>
</dbReference>
<gene>
    <name evidence="3" type="ORF">WOLCODRAFT_163558</name>
</gene>
<sequence>MSIQGRFLASADGTKIWAEATGDLAKPALVMIHGLACTAFAFDRQFLDTDLTKNLYLVRYEMRGHGRSDMPDDVADYSSLRQAQDFDAVCKGFGLTKPFVLGWSLGGCIPVDIAAHLGTDYIAGVIYCGGPLLSLRLSGKATPPAWAPTMQRVLSTDPNIAARSAVVFVDSCVANPSVDLPWPIKLQWMGGYASQPPHIRNCCRTRGQDDSQFLAEAVKRWPALLIQGSEDSHCLSDVVIQQARDIFANVETHLIRGVGHAPHFERPTQTNSLILKFIRGICASQPAGSASVSNGKEQATSKL</sequence>
<dbReference type="PANTHER" id="PTHR43798:SF31">
    <property type="entry name" value="AB HYDROLASE SUPERFAMILY PROTEIN YCLE"/>
    <property type="match status" value="1"/>
</dbReference>